<protein>
    <submittedName>
        <fullName evidence="1">Uncharacterized protein</fullName>
    </submittedName>
</protein>
<evidence type="ECO:0000313" key="1">
    <source>
        <dbReference type="EMBL" id="MBB3210628.1"/>
    </source>
</evidence>
<dbReference type="EMBL" id="JACHXU010000046">
    <property type="protein sequence ID" value="MBB3210628.1"/>
    <property type="molecule type" value="Genomic_DNA"/>
</dbReference>
<organism evidence="1 2">
    <name type="scientific">Aporhodopirellula rubra</name>
    <dbReference type="NCBI Taxonomy" id="980271"/>
    <lineage>
        <taxon>Bacteria</taxon>
        <taxon>Pseudomonadati</taxon>
        <taxon>Planctomycetota</taxon>
        <taxon>Planctomycetia</taxon>
        <taxon>Pirellulales</taxon>
        <taxon>Pirellulaceae</taxon>
        <taxon>Aporhodopirellula</taxon>
    </lineage>
</organism>
<sequence>MEPKNLREGLVCRIVHLDTPASNSLSTAQNTHFRLNGGVMLNPVAAIAVWDRMLALPHGDQMRCHTPRYAICLNFDDGRFYNAAICWDCNNISVSTSGEYSWRTFDAKSEAAQSLLAYIRDLVPDDDTET</sequence>
<gene>
    <name evidence="1" type="ORF">FHS27_006476</name>
</gene>
<reference evidence="1 2" key="1">
    <citation type="submission" date="2020-08" db="EMBL/GenBank/DDBJ databases">
        <title>Genomic Encyclopedia of Type Strains, Phase III (KMG-III): the genomes of soil and plant-associated and newly described type strains.</title>
        <authorList>
            <person name="Whitman W."/>
        </authorList>
    </citation>
    <scope>NUCLEOTIDE SEQUENCE [LARGE SCALE GENOMIC DNA]</scope>
    <source>
        <strain evidence="1 2">CECT 8075</strain>
    </source>
</reference>
<dbReference type="Proteomes" id="UP000536179">
    <property type="component" value="Unassembled WGS sequence"/>
</dbReference>
<accession>A0A7W5E6S8</accession>
<evidence type="ECO:0000313" key="2">
    <source>
        <dbReference type="Proteomes" id="UP000536179"/>
    </source>
</evidence>
<name>A0A7W5E6S8_9BACT</name>
<keyword evidence="2" id="KW-1185">Reference proteome</keyword>
<dbReference type="AlphaFoldDB" id="A0A7W5E6S8"/>
<proteinExistence type="predicted"/>
<comment type="caution">
    <text evidence="1">The sequence shown here is derived from an EMBL/GenBank/DDBJ whole genome shotgun (WGS) entry which is preliminary data.</text>
</comment>